<reference evidence="2 3" key="1">
    <citation type="submission" date="2017-12" db="EMBL/GenBank/DDBJ databases">
        <title>Comparative genomics of Botrytis spp.</title>
        <authorList>
            <person name="Valero-Jimenez C.A."/>
            <person name="Tapia P."/>
            <person name="Veloso J."/>
            <person name="Silva-Moreno E."/>
            <person name="Staats M."/>
            <person name="Valdes J.H."/>
            <person name="Van Kan J.A.L."/>
        </authorList>
    </citation>
    <scope>NUCLEOTIDE SEQUENCE [LARGE SCALE GENOMIC DNA]</scope>
    <source>
        <strain evidence="2 3">Bp0003</strain>
    </source>
</reference>
<feature type="compositionally biased region" description="Low complexity" evidence="1">
    <location>
        <begin position="34"/>
        <end position="44"/>
    </location>
</feature>
<dbReference type="Proteomes" id="UP000297910">
    <property type="component" value="Unassembled WGS sequence"/>
</dbReference>
<organism evidence="2 3">
    <name type="scientific">Botrytis paeoniae</name>
    <dbReference type="NCBI Taxonomy" id="278948"/>
    <lineage>
        <taxon>Eukaryota</taxon>
        <taxon>Fungi</taxon>
        <taxon>Dikarya</taxon>
        <taxon>Ascomycota</taxon>
        <taxon>Pezizomycotina</taxon>
        <taxon>Leotiomycetes</taxon>
        <taxon>Helotiales</taxon>
        <taxon>Sclerotiniaceae</taxon>
        <taxon>Botrytis</taxon>
    </lineage>
</organism>
<accession>A0A4Z1FG08</accession>
<evidence type="ECO:0000313" key="3">
    <source>
        <dbReference type="Proteomes" id="UP000297910"/>
    </source>
</evidence>
<feature type="region of interest" description="Disordered" evidence="1">
    <location>
        <begin position="1"/>
        <end position="50"/>
    </location>
</feature>
<evidence type="ECO:0000313" key="2">
    <source>
        <dbReference type="EMBL" id="TGO23536.1"/>
    </source>
</evidence>
<name>A0A4Z1FG08_9HELO</name>
<proteinExistence type="predicted"/>
<dbReference type="AlphaFoldDB" id="A0A4Z1FG08"/>
<gene>
    <name evidence="2" type="ORF">BPAE_0129g00200</name>
</gene>
<dbReference type="EMBL" id="PQXI01000129">
    <property type="protein sequence ID" value="TGO23536.1"/>
    <property type="molecule type" value="Genomic_DNA"/>
</dbReference>
<comment type="caution">
    <text evidence="2">The sequence shown here is derived from an EMBL/GenBank/DDBJ whole genome shotgun (WGS) entry which is preliminary data.</text>
</comment>
<protein>
    <submittedName>
        <fullName evidence="2">Uncharacterized protein</fullName>
    </submittedName>
</protein>
<feature type="compositionally biased region" description="Pro residues" evidence="1">
    <location>
        <begin position="12"/>
        <end position="23"/>
    </location>
</feature>
<evidence type="ECO:0000256" key="1">
    <source>
        <dbReference type="SAM" id="MobiDB-lite"/>
    </source>
</evidence>
<sequence length="109" mass="12499">MARLRNRLSKPPALPWPHIPEQPNPVRAEESTSIEDTSTSHSESQAVADEDLQRFRSNSHITHNPEQTRIPVYTRQDVICCPQPPFQNVSSHQPIFQEHLMVTHIPSFV</sequence>
<keyword evidence="3" id="KW-1185">Reference proteome</keyword>